<name>A0ABV6YXU3_UNCC1</name>
<reference evidence="3 4" key="1">
    <citation type="submission" date="2024-09" db="EMBL/GenBank/DDBJ databases">
        <title>Laminarin stimulates single cell rates of sulfate reduction while oxygen inhibits transcriptomic activity in coastal marine sediment.</title>
        <authorList>
            <person name="Lindsay M."/>
            <person name="Orcutt B."/>
            <person name="Emerson D."/>
            <person name="Stepanauskas R."/>
            <person name="D'Angelo T."/>
        </authorList>
    </citation>
    <scope>NUCLEOTIDE SEQUENCE [LARGE SCALE GENOMIC DNA]</scope>
    <source>
        <strain evidence="3">SAG AM-311-K15</strain>
    </source>
</reference>
<feature type="transmembrane region" description="Helical" evidence="1">
    <location>
        <begin position="308"/>
        <end position="328"/>
    </location>
</feature>
<dbReference type="EMBL" id="JBHPBY010000143">
    <property type="protein sequence ID" value="MFC1851010.1"/>
    <property type="molecule type" value="Genomic_DNA"/>
</dbReference>
<keyword evidence="1" id="KW-1133">Transmembrane helix</keyword>
<evidence type="ECO:0000256" key="1">
    <source>
        <dbReference type="SAM" id="Phobius"/>
    </source>
</evidence>
<keyword evidence="1" id="KW-0472">Membrane</keyword>
<feature type="transmembrane region" description="Helical" evidence="1">
    <location>
        <begin position="554"/>
        <end position="585"/>
    </location>
</feature>
<feature type="transmembrane region" description="Helical" evidence="1">
    <location>
        <begin position="363"/>
        <end position="384"/>
    </location>
</feature>
<keyword evidence="3" id="KW-0645">Protease</keyword>
<organism evidence="3 4">
    <name type="scientific">candidate division CSSED10-310 bacterium</name>
    <dbReference type="NCBI Taxonomy" id="2855610"/>
    <lineage>
        <taxon>Bacteria</taxon>
        <taxon>Bacteria division CSSED10-310</taxon>
    </lineage>
</organism>
<dbReference type="GO" id="GO:0008233">
    <property type="term" value="F:peptidase activity"/>
    <property type="evidence" value="ECO:0007669"/>
    <property type="project" value="UniProtKB-KW"/>
</dbReference>
<feature type="transmembrane region" description="Helical" evidence="1">
    <location>
        <begin position="24"/>
        <end position="44"/>
    </location>
</feature>
<feature type="transmembrane region" description="Helical" evidence="1">
    <location>
        <begin position="431"/>
        <end position="451"/>
    </location>
</feature>
<dbReference type="InterPro" id="IPR003675">
    <property type="entry name" value="Rce1/LyrA-like_dom"/>
</dbReference>
<gene>
    <name evidence="3" type="ORF">ACFL27_12520</name>
</gene>
<feature type="transmembrane region" description="Helical" evidence="1">
    <location>
        <begin position="404"/>
        <end position="425"/>
    </location>
</feature>
<dbReference type="PANTHER" id="PTHR43471:SF3">
    <property type="entry name" value="ABC TRANSPORTER PERMEASE PROTEIN NATB"/>
    <property type="match status" value="1"/>
</dbReference>
<evidence type="ECO:0000259" key="2">
    <source>
        <dbReference type="Pfam" id="PF02517"/>
    </source>
</evidence>
<feature type="transmembrane region" description="Helical" evidence="1">
    <location>
        <begin position="472"/>
        <end position="491"/>
    </location>
</feature>
<dbReference type="Pfam" id="PF12679">
    <property type="entry name" value="ABC2_membrane_2"/>
    <property type="match status" value="1"/>
</dbReference>
<feature type="transmembrane region" description="Helical" evidence="1">
    <location>
        <begin position="233"/>
        <end position="257"/>
    </location>
</feature>
<keyword evidence="3" id="KW-0378">Hydrolase</keyword>
<dbReference type="NCBIfam" id="NF041647">
    <property type="entry name" value="ABC_perm_CPBP"/>
    <property type="match status" value="1"/>
</dbReference>
<feature type="domain" description="CAAX prenyl protease 2/Lysostaphin resistance protein A-like" evidence="2">
    <location>
        <begin position="518"/>
        <end position="604"/>
    </location>
</feature>
<protein>
    <submittedName>
        <fullName evidence="3">ABC transporter permease subunit/CPBP intramembrane protease</fullName>
    </submittedName>
</protein>
<feature type="transmembrane region" description="Helical" evidence="1">
    <location>
        <begin position="335"/>
        <end position="357"/>
    </location>
</feature>
<evidence type="ECO:0000313" key="3">
    <source>
        <dbReference type="EMBL" id="MFC1851010.1"/>
    </source>
</evidence>
<proteinExistence type="predicted"/>
<evidence type="ECO:0000313" key="4">
    <source>
        <dbReference type="Proteomes" id="UP001594351"/>
    </source>
</evidence>
<dbReference type="PANTHER" id="PTHR43471">
    <property type="entry name" value="ABC TRANSPORTER PERMEASE"/>
    <property type="match status" value="1"/>
</dbReference>
<comment type="caution">
    <text evidence="3">The sequence shown here is derived from an EMBL/GenBank/DDBJ whole genome shotgun (WGS) entry which is preliminary data.</text>
</comment>
<keyword evidence="1" id="KW-0812">Transmembrane</keyword>
<feature type="transmembrane region" description="Helical" evidence="1">
    <location>
        <begin position="623"/>
        <end position="644"/>
    </location>
</feature>
<sequence>MNKQWAEVWLIFTRELQDLLKDKVIILLAVILPIAIYPLILGGISKLVNVQIKKLAAKEVLVFITGDSDWFRPYLNESKDLITVVTAVNDPLQALHKGEIHLWLDFLAVDQNDPGLVIINYTAANELSRRSVQLVTALLEQCRLQEFNQRFARAGLKVEIQDLTLTELIDISTDREKSGYLAGKIVPVMMILMILSGASFAAVDLISGEKERGTLETLLLAPVRRQSIIQGKFLVVFIIACISAAINLLGIYLTLALHVIEIPLLEDVSFNLGFSEVLLILLFTIPMSVIFSALLMIVASYADTFKEGQYYVLPFVLVSIIPAVPALLPNIELNSIICITPIASLAVAIKEVLMGIYHWPGLILTLVSNVFYAYLSLCIAARILDRETILAGTKRGGYSHQPGLVKEGLALFAIVLFLFYFIGSLMQKDDVIVGLWLSEVLIIALPAVVFLRIYRLPSVAFLKIKGFKASQMLGAFFLEGATFLSVFWFMILQDKFLPVPKSFAEQFSSALLNTGYPLWVNIVTIGLSAGICEELLFRGTLTGVFSQSLSRWKVILLVGLLFGLVHLNIYRLFTTAIIGVVYTYIRLQTDSILPTIILHSIHNMAGVYLMSQGAGNFQNVEQYIFTLPGFMAVFVLFFLGWILLRSGPKKEQKRKG</sequence>
<feature type="transmembrane region" description="Helical" evidence="1">
    <location>
        <begin position="277"/>
        <end position="302"/>
    </location>
</feature>
<dbReference type="GO" id="GO:0006508">
    <property type="term" value="P:proteolysis"/>
    <property type="evidence" value="ECO:0007669"/>
    <property type="project" value="UniProtKB-KW"/>
</dbReference>
<accession>A0ABV6YXU3</accession>
<keyword evidence="4" id="KW-1185">Reference proteome</keyword>
<dbReference type="Proteomes" id="UP001594351">
    <property type="component" value="Unassembled WGS sequence"/>
</dbReference>
<dbReference type="Pfam" id="PF02517">
    <property type="entry name" value="Rce1-like"/>
    <property type="match status" value="1"/>
</dbReference>
<feature type="transmembrane region" description="Helical" evidence="1">
    <location>
        <begin position="185"/>
        <end position="206"/>
    </location>
</feature>